<comment type="caution">
    <text evidence="1">The sequence shown here is derived from an EMBL/GenBank/DDBJ whole genome shotgun (WGS) entry which is preliminary data.</text>
</comment>
<accession>A0ABS6UH65</accession>
<reference evidence="1 2" key="1">
    <citation type="submission" date="2020-11" db="EMBL/GenBank/DDBJ databases">
        <title>Pseudonocardia abyssalis sp. nov. and Pseudonocardia oceani sp. nov., description and phylogenomic analysis of two novel actinomycetes isolated from the deep Southern Ocean.</title>
        <authorList>
            <person name="Parra J."/>
        </authorList>
    </citation>
    <scope>NUCLEOTIDE SEQUENCE [LARGE SCALE GENOMIC DNA]</scope>
    <source>
        <strain evidence="2">KRD185</strain>
    </source>
</reference>
<dbReference type="RefSeq" id="WP_218591824.1">
    <property type="nucleotide sequence ID" value="NZ_JADQDE010000209.1"/>
</dbReference>
<proteinExistence type="predicted"/>
<organism evidence="1 2">
    <name type="scientific">Pseudonocardia oceani</name>
    <dbReference type="NCBI Taxonomy" id="2792013"/>
    <lineage>
        <taxon>Bacteria</taxon>
        <taxon>Bacillati</taxon>
        <taxon>Actinomycetota</taxon>
        <taxon>Actinomycetes</taxon>
        <taxon>Pseudonocardiales</taxon>
        <taxon>Pseudonocardiaceae</taxon>
        <taxon>Pseudonocardia</taxon>
    </lineage>
</organism>
<sequence>MAFPATEPPFPEALAVAERIEAGVFRATYGESAEDLGCYYAEHLLQTQIVLVRDGGWAGMMRLGLPGPRTSLSLEDAEAQPFGADVGADLAGEEPVVLLDVLTAAVRSRFRNRRIFERMLDAAARVAREHGCTHLVAMVDRRVLVYLRRRRLHYTLHTGLHDYHGSPATGFVSVETGELRRWLGQAA</sequence>
<gene>
    <name evidence="1" type="ORF">I4I82_28440</name>
</gene>
<evidence type="ECO:0008006" key="3">
    <source>
        <dbReference type="Google" id="ProtNLM"/>
    </source>
</evidence>
<keyword evidence="2" id="KW-1185">Reference proteome</keyword>
<protein>
    <recommendedName>
        <fullName evidence="3">N-acetyltransferase domain-containing protein</fullName>
    </recommendedName>
</protein>
<evidence type="ECO:0000313" key="2">
    <source>
        <dbReference type="Proteomes" id="UP000694300"/>
    </source>
</evidence>
<dbReference type="Proteomes" id="UP000694300">
    <property type="component" value="Unassembled WGS sequence"/>
</dbReference>
<dbReference type="EMBL" id="JADQDF010000001">
    <property type="protein sequence ID" value="MBW0131583.1"/>
    <property type="molecule type" value="Genomic_DNA"/>
</dbReference>
<evidence type="ECO:0000313" key="1">
    <source>
        <dbReference type="EMBL" id="MBW0131583.1"/>
    </source>
</evidence>
<name>A0ABS6UH65_9PSEU</name>